<accession>A0A0E9QHF3</accession>
<organism evidence="1">
    <name type="scientific">Anguilla anguilla</name>
    <name type="common">European freshwater eel</name>
    <name type="synonym">Muraena anguilla</name>
    <dbReference type="NCBI Taxonomy" id="7936"/>
    <lineage>
        <taxon>Eukaryota</taxon>
        <taxon>Metazoa</taxon>
        <taxon>Chordata</taxon>
        <taxon>Craniata</taxon>
        <taxon>Vertebrata</taxon>
        <taxon>Euteleostomi</taxon>
        <taxon>Actinopterygii</taxon>
        <taxon>Neopterygii</taxon>
        <taxon>Teleostei</taxon>
        <taxon>Anguilliformes</taxon>
        <taxon>Anguillidae</taxon>
        <taxon>Anguilla</taxon>
    </lineage>
</organism>
<evidence type="ECO:0000313" key="1">
    <source>
        <dbReference type="EMBL" id="JAH16286.1"/>
    </source>
</evidence>
<protein>
    <submittedName>
        <fullName evidence="1">Uncharacterized protein</fullName>
    </submittedName>
</protein>
<proteinExistence type="predicted"/>
<name>A0A0E9QHF3_ANGAN</name>
<dbReference type="AlphaFoldDB" id="A0A0E9QHF3"/>
<sequence>MGSFMAASCSAVNSFPSRAFWSFVIVAKTVAACSPPITDIRALGHMYRNLGL</sequence>
<reference evidence="1" key="2">
    <citation type="journal article" date="2015" name="Fish Shellfish Immunol.">
        <title>Early steps in the European eel (Anguilla anguilla)-Vibrio vulnificus interaction in the gills: Role of the RtxA13 toxin.</title>
        <authorList>
            <person name="Callol A."/>
            <person name="Pajuelo D."/>
            <person name="Ebbesson L."/>
            <person name="Teles M."/>
            <person name="MacKenzie S."/>
            <person name="Amaro C."/>
        </authorList>
    </citation>
    <scope>NUCLEOTIDE SEQUENCE</scope>
</reference>
<dbReference type="EMBL" id="GBXM01092291">
    <property type="protein sequence ID" value="JAH16286.1"/>
    <property type="molecule type" value="Transcribed_RNA"/>
</dbReference>
<reference evidence="1" key="1">
    <citation type="submission" date="2014-11" db="EMBL/GenBank/DDBJ databases">
        <authorList>
            <person name="Amaro Gonzalez C."/>
        </authorList>
    </citation>
    <scope>NUCLEOTIDE SEQUENCE</scope>
</reference>